<feature type="domain" description="Mur ligase central" evidence="2">
    <location>
        <begin position="192"/>
        <end position="402"/>
    </location>
</feature>
<dbReference type="Pfam" id="PF02875">
    <property type="entry name" value="Mur_ligase_C"/>
    <property type="match status" value="1"/>
</dbReference>
<dbReference type="RefSeq" id="WP_377321518.1">
    <property type="nucleotide sequence ID" value="NZ_JBHSNF010000003.1"/>
</dbReference>
<protein>
    <submittedName>
        <fullName evidence="3">Mur ligase family protein</fullName>
    </submittedName>
</protein>
<dbReference type="InterPro" id="IPR036565">
    <property type="entry name" value="Mur-like_cat_sf"/>
</dbReference>
<evidence type="ECO:0000313" key="4">
    <source>
        <dbReference type="Proteomes" id="UP001596114"/>
    </source>
</evidence>
<dbReference type="InterPro" id="IPR013221">
    <property type="entry name" value="Mur_ligase_cen"/>
</dbReference>
<dbReference type="Gene3D" id="3.90.190.20">
    <property type="entry name" value="Mur ligase, C-terminal domain"/>
    <property type="match status" value="1"/>
</dbReference>
<dbReference type="Proteomes" id="UP001596114">
    <property type="component" value="Unassembled WGS sequence"/>
</dbReference>
<feature type="domain" description="Mur ligase C-terminal" evidence="1">
    <location>
        <begin position="429"/>
        <end position="558"/>
    </location>
</feature>
<comment type="caution">
    <text evidence="3">The sequence shown here is derived from an EMBL/GenBank/DDBJ whole genome shotgun (WGS) entry which is preliminary data.</text>
</comment>
<sequence>MPDFMPFGDSRRLTGGNLYFDGVGAVLETQGALPDEAALQAWDEAVQRACDALGWPSQARVVRRHASGASLAFVAPLDQLFSATEVNEWAWGCAYEARHGALAARWHAPGHPALWDEAAAMHTLRAFAAAERRPALLPLVGAAERRGLPVLIDDELLSIGAGDGAACWPLAQLPAPETLDWPALHTVPVALVTGSNGKTTTVRLLAAMAQAHGWHAGHSCTDGVFIDGRAIEGGDFSGPAGARAVLRTAGVQAAILETARGGLLRRGLAVQRAQVAVVTNVSDDHFGEYGIHDLAGLAAVKLTVAKVLDASGLLVLNADDALLAAQAGGLSCPIGWFALDDEHPRLQAARIDGGATCAVHDGRLRLFIRGHGHDLGAVAAMPLSFGGSARYNIANLAAASLAAAALGIAAQTIAATLARFGQTHADNPGRLQHWQLGSLQVFVDYAHNPEGLRGLLQVATGQGAGGRLGLLLGQAGNREAPAIRELAATAARFRPARVMLKDIEGFLRGREAGEVAGILRECLQGAGMPGDAIVECLDETTAARSLLVWARAGDVLVLPTHGVTARQQVSALLDALQAQGWQPGTPLPSD</sequence>
<accession>A0ABW0QQW9</accession>
<dbReference type="PANTHER" id="PTHR23135">
    <property type="entry name" value="MUR LIGASE FAMILY MEMBER"/>
    <property type="match status" value="1"/>
</dbReference>
<dbReference type="Gene3D" id="3.40.1190.10">
    <property type="entry name" value="Mur-like, catalytic domain"/>
    <property type="match status" value="1"/>
</dbReference>
<dbReference type="GO" id="GO:0016874">
    <property type="term" value="F:ligase activity"/>
    <property type="evidence" value="ECO:0007669"/>
    <property type="project" value="UniProtKB-KW"/>
</dbReference>
<gene>
    <name evidence="3" type="ORF">ACFPPA_15515</name>
</gene>
<organism evidence="3 4">
    <name type="scientific">Rhodanobacter ginsengisoli</name>
    <dbReference type="NCBI Taxonomy" id="418646"/>
    <lineage>
        <taxon>Bacteria</taxon>
        <taxon>Pseudomonadati</taxon>
        <taxon>Pseudomonadota</taxon>
        <taxon>Gammaproteobacteria</taxon>
        <taxon>Lysobacterales</taxon>
        <taxon>Rhodanobacteraceae</taxon>
        <taxon>Rhodanobacter</taxon>
    </lineage>
</organism>
<dbReference type="InterPro" id="IPR036615">
    <property type="entry name" value="Mur_ligase_C_dom_sf"/>
</dbReference>
<dbReference type="EMBL" id="JBHSNF010000003">
    <property type="protein sequence ID" value="MFC5527148.1"/>
    <property type="molecule type" value="Genomic_DNA"/>
</dbReference>
<dbReference type="Pfam" id="PF08245">
    <property type="entry name" value="Mur_ligase_M"/>
    <property type="match status" value="1"/>
</dbReference>
<proteinExistence type="predicted"/>
<evidence type="ECO:0000313" key="3">
    <source>
        <dbReference type="EMBL" id="MFC5527148.1"/>
    </source>
</evidence>
<keyword evidence="4" id="KW-1185">Reference proteome</keyword>
<dbReference type="InterPro" id="IPR004101">
    <property type="entry name" value="Mur_ligase_C"/>
</dbReference>
<keyword evidence="3" id="KW-0436">Ligase</keyword>
<dbReference type="SUPFAM" id="SSF53244">
    <property type="entry name" value="MurD-like peptide ligases, peptide-binding domain"/>
    <property type="match status" value="1"/>
</dbReference>
<evidence type="ECO:0000259" key="1">
    <source>
        <dbReference type="Pfam" id="PF02875"/>
    </source>
</evidence>
<evidence type="ECO:0000259" key="2">
    <source>
        <dbReference type="Pfam" id="PF08245"/>
    </source>
</evidence>
<name>A0ABW0QQW9_9GAMM</name>
<reference evidence="4" key="1">
    <citation type="journal article" date="2019" name="Int. J. Syst. Evol. Microbiol.">
        <title>The Global Catalogue of Microorganisms (GCM) 10K type strain sequencing project: providing services to taxonomists for standard genome sequencing and annotation.</title>
        <authorList>
            <consortium name="The Broad Institute Genomics Platform"/>
            <consortium name="The Broad Institute Genome Sequencing Center for Infectious Disease"/>
            <person name="Wu L."/>
            <person name="Ma J."/>
        </authorList>
    </citation>
    <scope>NUCLEOTIDE SEQUENCE [LARGE SCALE GENOMIC DNA]</scope>
    <source>
        <strain evidence="4">CGMCC 1.16619</strain>
    </source>
</reference>
<dbReference type="SUPFAM" id="SSF53623">
    <property type="entry name" value="MurD-like peptide ligases, catalytic domain"/>
    <property type="match status" value="1"/>
</dbReference>
<dbReference type="PANTHER" id="PTHR23135:SF18">
    <property type="entry name" value="CYANOPHYCIN SYNTHETASE"/>
    <property type="match status" value="1"/>
</dbReference>